<protein>
    <recommendedName>
        <fullName evidence="4">Biogenesis of lysosome-related organelles complex 1 subunit 3</fullName>
    </recommendedName>
</protein>
<organism evidence="2 3">
    <name type="scientific">Lactuca saligna</name>
    <name type="common">Willowleaf lettuce</name>
    <dbReference type="NCBI Taxonomy" id="75948"/>
    <lineage>
        <taxon>Eukaryota</taxon>
        <taxon>Viridiplantae</taxon>
        <taxon>Streptophyta</taxon>
        <taxon>Embryophyta</taxon>
        <taxon>Tracheophyta</taxon>
        <taxon>Spermatophyta</taxon>
        <taxon>Magnoliopsida</taxon>
        <taxon>eudicotyledons</taxon>
        <taxon>Gunneridae</taxon>
        <taxon>Pentapetalae</taxon>
        <taxon>asterids</taxon>
        <taxon>campanulids</taxon>
        <taxon>Asterales</taxon>
        <taxon>Asteraceae</taxon>
        <taxon>Cichorioideae</taxon>
        <taxon>Cichorieae</taxon>
        <taxon>Lactucinae</taxon>
        <taxon>Lactuca</taxon>
    </lineage>
</organism>
<sequence>MTLKLKAPSSSDSDCVSSDQDDRVEHEKEKTSSFTTSTTSPVSPQLHGSKDILGGEGFNFDTFHYSTFSIQDDSDEDAPITQKELKALNEKLDSILASSNISSSKAYSEAAVKGMLDTLVKEHAANLDKANKAVENSTQYCLQVTEKVDKLVSETKAFLTKINTVVVKKATNMHNAIANLNASLRKERESIV</sequence>
<feature type="compositionally biased region" description="Low complexity" evidence="1">
    <location>
        <begin position="32"/>
        <end position="43"/>
    </location>
</feature>
<evidence type="ECO:0000313" key="3">
    <source>
        <dbReference type="Proteomes" id="UP001177003"/>
    </source>
</evidence>
<reference evidence="2" key="1">
    <citation type="submission" date="2023-04" db="EMBL/GenBank/DDBJ databases">
        <authorList>
            <person name="Vijverberg K."/>
            <person name="Xiong W."/>
            <person name="Schranz E."/>
        </authorList>
    </citation>
    <scope>NUCLEOTIDE SEQUENCE</scope>
</reference>
<evidence type="ECO:0000313" key="2">
    <source>
        <dbReference type="EMBL" id="CAI9300134.1"/>
    </source>
</evidence>
<evidence type="ECO:0008006" key="4">
    <source>
        <dbReference type="Google" id="ProtNLM"/>
    </source>
</evidence>
<keyword evidence="3" id="KW-1185">Reference proteome</keyword>
<dbReference type="Proteomes" id="UP001177003">
    <property type="component" value="Chromosome 8"/>
</dbReference>
<name>A0AA35ZWD3_LACSI</name>
<dbReference type="AlphaFoldDB" id="A0AA35ZWD3"/>
<feature type="compositionally biased region" description="Low complexity" evidence="1">
    <location>
        <begin position="9"/>
        <end position="18"/>
    </location>
</feature>
<evidence type="ECO:0000256" key="1">
    <source>
        <dbReference type="SAM" id="MobiDB-lite"/>
    </source>
</evidence>
<gene>
    <name evidence="2" type="ORF">LSALG_LOCUS38795</name>
</gene>
<feature type="compositionally biased region" description="Basic and acidic residues" evidence="1">
    <location>
        <begin position="20"/>
        <end position="31"/>
    </location>
</feature>
<proteinExistence type="predicted"/>
<feature type="region of interest" description="Disordered" evidence="1">
    <location>
        <begin position="1"/>
        <end position="48"/>
    </location>
</feature>
<accession>A0AA35ZWD3</accession>
<dbReference type="EMBL" id="OX465084">
    <property type="protein sequence ID" value="CAI9300134.1"/>
    <property type="molecule type" value="Genomic_DNA"/>
</dbReference>